<protein>
    <submittedName>
        <fullName evidence="1">Uncharacterized protein</fullName>
    </submittedName>
</protein>
<dbReference type="AlphaFoldDB" id="A0A5E7MHF6"/>
<evidence type="ECO:0000313" key="2">
    <source>
        <dbReference type="Proteomes" id="UP000377224"/>
    </source>
</evidence>
<dbReference type="Gene3D" id="3.30.2310.20">
    <property type="entry name" value="RelE-like"/>
    <property type="match status" value="1"/>
</dbReference>
<reference evidence="1 2" key="1">
    <citation type="submission" date="2019-09" db="EMBL/GenBank/DDBJ databases">
        <authorList>
            <person name="Chandra G."/>
            <person name="Truman W A."/>
        </authorList>
    </citation>
    <scope>NUCLEOTIDE SEQUENCE [LARGE SCALE GENOMIC DNA]</scope>
    <source>
        <strain evidence="1">PS896</strain>
    </source>
</reference>
<proteinExistence type="predicted"/>
<evidence type="ECO:0000313" key="1">
    <source>
        <dbReference type="EMBL" id="VVP24126.1"/>
    </source>
</evidence>
<organism evidence="1 2">
    <name type="scientific">Pseudomonas fluorescens</name>
    <dbReference type="NCBI Taxonomy" id="294"/>
    <lineage>
        <taxon>Bacteria</taxon>
        <taxon>Pseudomonadati</taxon>
        <taxon>Pseudomonadota</taxon>
        <taxon>Gammaproteobacteria</taxon>
        <taxon>Pseudomonadales</taxon>
        <taxon>Pseudomonadaceae</taxon>
        <taxon>Pseudomonas</taxon>
    </lineage>
</organism>
<gene>
    <name evidence="1" type="ORF">PS896_04001</name>
</gene>
<name>A0A5E7MHF6_PSEFL</name>
<dbReference type="EMBL" id="CABVIN010000005">
    <property type="protein sequence ID" value="VVP24126.1"/>
    <property type="molecule type" value="Genomic_DNA"/>
</dbReference>
<dbReference type="InterPro" id="IPR035093">
    <property type="entry name" value="RelE/ParE_toxin_dom_sf"/>
</dbReference>
<sequence length="32" mass="3620">MSWSVKDEILIVTAIAVGKRERGDVYKEAAKR</sequence>
<accession>A0A5E7MHF6</accession>
<dbReference type="Proteomes" id="UP000377224">
    <property type="component" value="Unassembled WGS sequence"/>
</dbReference>